<evidence type="ECO:0000313" key="1">
    <source>
        <dbReference type="EMBL" id="KAB7784510.1"/>
    </source>
</evidence>
<sequence length="69" mass="7710">MIVRRSRRVPMRLPYPIECARGFSTSRVIRGRNGSGMPESGNLARGWRPARSIRRGRFGSNHGGAAKLM</sequence>
<protein>
    <submittedName>
        <fullName evidence="1">Uncharacterized protein</fullName>
    </submittedName>
</protein>
<comment type="caution">
    <text evidence="1">The sequence shown here is derived from an EMBL/GenBank/DDBJ whole genome shotgun (WGS) entry which is preliminary data.</text>
</comment>
<organism evidence="1 2">
    <name type="scientific">Methylorubrum populi</name>
    <dbReference type="NCBI Taxonomy" id="223967"/>
    <lineage>
        <taxon>Bacteria</taxon>
        <taxon>Pseudomonadati</taxon>
        <taxon>Pseudomonadota</taxon>
        <taxon>Alphaproteobacteria</taxon>
        <taxon>Hyphomicrobiales</taxon>
        <taxon>Methylobacteriaceae</taxon>
        <taxon>Methylorubrum</taxon>
    </lineage>
</organism>
<name>A0A833J4K0_9HYPH</name>
<dbReference type="Proteomes" id="UP000469949">
    <property type="component" value="Unassembled WGS sequence"/>
</dbReference>
<accession>A0A833J4K0</accession>
<reference evidence="1 2" key="1">
    <citation type="submission" date="2019-10" db="EMBL/GenBank/DDBJ databases">
        <title>Draft Genome Sequence of the Caffeine Degrading Methylotroph Methylorubrum populi PINKEL.</title>
        <authorList>
            <person name="Dawson S.C."/>
            <person name="Zhang X."/>
            <person name="Wright M.E."/>
            <person name="Sharma G."/>
            <person name="Langner J.T."/>
            <person name="Ditty J.L."/>
            <person name="Subuyuj G.A."/>
        </authorList>
    </citation>
    <scope>NUCLEOTIDE SEQUENCE [LARGE SCALE GENOMIC DNA]</scope>
    <source>
        <strain evidence="1 2">Pinkel</strain>
    </source>
</reference>
<dbReference type="EMBL" id="WEKV01000010">
    <property type="protein sequence ID" value="KAB7784510.1"/>
    <property type="molecule type" value="Genomic_DNA"/>
</dbReference>
<proteinExistence type="predicted"/>
<evidence type="ECO:0000313" key="2">
    <source>
        <dbReference type="Proteomes" id="UP000469949"/>
    </source>
</evidence>
<gene>
    <name evidence="1" type="ORF">F8B43_2543</name>
</gene>
<dbReference type="AlphaFoldDB" id="A0A833J4K0"/>